<keyword evidence="1 5" id="KW-0378">Hydrolase</keyword>
<protein>
    <recommendedName>
        <fullName evidence="1">ATP-dependent DNA helicase</fullName>
        <ecNumber evidence="1">5.6.2.3</ecNumber>
    </recommendedName>
</protein>
<evidence type="ECO:0000313" key="6">
    <source>
        <dbReference type="Proteomes" id="UP000231279"/>
    </source>
</evidence>
<dbReference type="STRING" id="429701.A0A2G9FX41"/>
<dbReference type="EC" id="5.6.2.3" evidence="1"/>
<dbReference type="Proteomes" id="UP000231279">
    <property type="component" value="Unassembled WGS sequence"/>
</dbReference>
<dbReference type="GO" id="GO:0006310">
    <property type="term" value="P:DNA recombination"/>
    <property type="evidence" value="ECO:0007669"/>
    <property type="project" value="UniProtKB-KW"/>
</dbReference>
<comment type="caution">
    <text evidence="5">The sequence shown here is derived from an EMBL/GenBank/DDBJ whole genome shotgun (WGS) entry which is preliminary data.</text>
</comment>
<dbReference type="Pfam" id="PF14214">
    <property type="entry name" value="Helitron_like_N"/>
    <property type="match status" value="1"/>
</dbReference>
<dbReference type="GO" id="GO:0005524">
    <property type="term" value="F:ATP binding"/>
    <property type="evidence" value="ECO:0007669"/>
    <property type="project" value="UniProtKB-KW"/>
</dbReference>
<dbReference type="InterPro" id="IPR025476">
    <property type="entry name" value="Helitron_helicase-like"/>
</dbReference>
<dbReference type="EMBL" id="NKXS01010376">
    <property type="protein sequence ID" value="PIM97249.1"/>
    <property type="molecule type" value="Genomic_DNA"/>
</dbReference>
<dbReference type="InterPro" id="IPR049163">
    <property type="entry name" value="Pif1-like_2B_dom"/>
</dbReference>
<dbReference type="GO" id="GO:0000723">
    <property type="term" value="P:telomere maintenance"/>
    <property type="evidence" value="ECO:0007669"/>
    <property type="project" value="InterPro"/>
</dbReference>
<evidence type="ECO:0000259" key="4">
    <source>
        <dbReference type="Pfam" id="PF21530"/>
    </source>
</evidence>
<organism evidence="5 6">
    <name type="scientific">Handroanthus impetiginosus</name>
    <dbReference type="NCBI Taxonomy" id="429701"/>
    <lineage>
        <taxon>Eukaryota</taxon>
        <taxon>Viridiplantae</taxon>
        <taxon>Streptophyta</taxon>
        <taxon>Embryophyta</taxon>
        <taxon>Tracheophyta</taxon>
        <taxon>Spermatophyta</taxon>
        <taxon>Magnoliopsida</taxon>
        <taxon>eudicotyledons</taxon>
        <taxon>Gunneridae</taxon>
        <taxon>Pentapetalae</taxon>
        <taxon>asterids</taxon>
        <taxon>lamiids</taxon>
        <taxon>Lamiales</taxon>
        <taxon>Bignoniaceae</taxon>
        <taxon>Crescentiina</taxon>
        <taxon>Tabebuia alliance</taxon>
        <taxon>Handroanthus</taxon>
    </lineage>
</organism>
<keyword evidence="1 5" id="KW-0347">Helicase</keyword>
<dbReference type="Pfam" id="PF21530">
    <property type="entry name" value="Pif1_2B_dom"/>
    <property type="match status" value="1"/>
</dbReference>
<dbReference type="GO" id="GO:0043139">
    <property type="term" value="F:5'-3' DNA helicase activity"/>
    <property type="evidence" value="ECO:0007669"/>
    <property type="project" value="UniProtKB-EC"/>
</dbReference>
<dbReference type="CDD" id="cd18809">
    <property type="entry name" value="SF1_C_RecD"/>
    <property type="match status" value="1"/>
</dbReference>
<keyword evidence="6" id="KW-1185">Reference proteome</keyword>
<proteinExistence type="inferred from homology"/>
<feature type="domain" description="DNA helicase Pif1-like DEAD-box helicase" evidence="2">
    <location>
        <begin position="487"/>
        <end position="626"/>
    </location>
</feature>
<keyword evidence="1" id="KW-0234">DNA repair</keyword>
<reference evidence="6" key="1">
    <citation type="journal article" date="2018" name="Gigascience">
        <title>Genome assembly of the Pink Ipe (Handroanthus impetiginosus, Bignoniaceae), a highly valued, ecologically keystone Neotropical timber forest tree.</title>
        <authorList>
            <person name="Silva-Junior O.B."/>
            <person name="Grattapaglia D."/>
            <person name="Novaes E."/>
            <person name="Collevatti R.G."/>
        </authorList>
    </citation>
    <scope>NUCLEOTIDE SEQUENCE [LARGE SCALE GENOMIC DNA]</scope>
    <source>
        <strain evidence="6">cv. UFG-1</strain>
    </source>
</reference>
<gene>
    <name evidence="5" type="ORF">CDL12_30282</name>
</gene>
<dbReference type="FunFam" id="3.40.50.300:FF:002884">
    <property type="entry name" value="ATP-dependent DNA helicase"/>
    <property type="match status" value="1"/>
</dbReference>
<sequence>MDNIRALNSIFSFTFMGEKIDKSVQDRKGPPCFKIHGENYHQIRSLLPPPRLINSFVQLYICDLKNEVHNRINAIQTGGSNLETLASIVEGLKLMLDDVNSYVQVFCRAGDALQLDSGVNLRIRILNSREIWKEPHFCGGGRLFNVVDCHAAIEQPRLNDIKTHQIEIRVDLYKGLEDAVIAGDTNASAVGRRVILPSSFTGVPHNMINIIKMQLLYVDQLDIHVIEFQKQRLPYSHMTITLEEQDKLISTDDIDELICTKIPDKDTNPLAYKTMIRCMIHGPCGPYNPNASCMIDGKCSKYYSKKLNAKTTIDEMNINGVEIDNRWIIPYNCDLLVLFNAHINVEKCASPKVMKYMHKYIYKGVDRATIVVANNIDGLQENERQVYRHTDEIKQYLDCRYFEANKKYTETRTLTFVEFPTKYVWKWDKKDWVMKKQGKCIRRFPYAYPNSREKYYLRILLYKVCGAQCFEDIKAFNGSRYLHLDKHKTIIVTFRSQKKIVLLLTSSGIATLLLPGGRTTHSRFKIPFELDKTSCCPISLNTKLAKLIQKAALIIWDEAPMMHIIKTTNFSEQKPLGGKLCMLGENFKQILPVVTKDRHESIVMASLHKSELWNQYESMQSIDGLRSFDKWINLIGERKARCLHFDDRGESNWIEIPKKLLIENNNNSLMKLIDATYPQLTNRYNDATYLKVRPILAPRNSDVDEINSKMQSMLFCNREQNMYPPKLLHYIKFSSISDHCLELKKDAQVILLRNLNQPIGEKVLEARVIIGSHMGEAVLIPRIILTITASQTFVPMKRRQFPVKLAFAMTINKSQGQTLDRVGLYLPSSVFSHGQLYVALSRVTNSLGLKILISNKLGLPRNCTRNVVYPEVLAAVYE</sequence>
<evidence type="ECO:0000256" key="1">
    <source>
        <dbReference type="RuleBase" id="RU363044"/>
    </source>
</evidence>
<evidence type="ECO:0000313" key="5">
    <source>
        <dbReference type="EMBL" id="PIM97249.1"/>
    </source>
</evidence>
<comment type="cofactor">
    <cofactor evidence="1">
        <name>Mg(2+)</name>
        <dbReference type="ChEBI" id="CHEBI:18420"/>
    </cofactor>
</comment>
<accession>A0A2G9FX41</accession>
<dbReference type="PANTHER" id="PTHR10492">
    <property type="match status" value="1"/>
</dbReference>
<dbReference type="PANTHER" id="PTHR10492:SF57">
    <property type="entry name" value="ATP-DEPENDENT DNA HELICASE"/>
    <property type="match status" value="1"/>
</dbReference>
<dbReference type="InterPro" id="IPR027417">
    <property type="entry name" value="P-loop_NTPase"/>
</dbReference>
<feature type="domain" description="Helitron helicase-like" evidence="3">
    <location>
        <begin position="133"/>
        <end position="209"/>
    </location>
</feature>
<keyword evidence="1" id="KW-0547">Nucleotide-binding</keyword>
<feature type="domain" description="DNA helicase Pif1-like 2B" evidence="4">
    <location>
        <begin position="727"/>
        <end position="760"/>
    </location>
</feature>
<keyword evidence="1" id="KW-0067">ATP-binding</keyword>
<name>A0A2G9FX41_9LAMI</name>
<keyword evidence="1" id="KW-0227">DNA damage</keyword>
<dbReference type="SUPFAM" id="SSF52540">
    <property type="entry name" value="P-loop containing nucleoside triphosphate hydrolases"/>
    <property type="match status" value="1"/>
</dbReference>
<dbReference type="Pfam" id="PF05970">
    <property type="entry name" value="PIF1"/>
    <property type="match status" value="1"/>
</dbReference>
<dbReference type="Gene3D" id="3.40.50.300">
    <property type="entry name" value="P-loop containing nucleotide triphosphate hydrolases"/>
    <property type="match status" value="2"/>
</dbReference>
<comment type="similarity">
    <text evidence="1">Belongs to the helicase family.</text>
</comment>
<dbReference type="InterPro" id="IPR010285">
    <property type="entry name" value="DNA_helicase_pif1-like_DEAD"/>
</dbReference>
<dbReference type="GO" id="GO:0016887">
    <property type="term" value="F:ATP hydrolysis activity"/>
    <property type="evidence" value="ECO:0007669"/>
    <property type="project" value="RHEA"/>
</dbReference>
<evidence type="ECO:0000259" key="3">
    <source>
        <dbReference type="Pfam" id="PF14214"/>
    </source>
</evidence>
<dbReference type="GO" id="GO:0006281">
    <property type="term" value="P:DNA repair"/>
    <property type="evidence" value="ECO:0007669"/>
    <property type="project" value="UniProtKB-KW"/>
</dbReference>
<dbReference type="OrthoDB" id="1934728at2759"/>
<dbReference type="AlphaFoldDB" id="A0A2G9FX41"/>
<keyword evidence="1" id="KW-0233">DNA recombination</keyword>
<comment type="catalytic activity">
    <reaction evidence="1">
        <text>ATP + H2O = ADP + phosphate + H(+)</text>
        <dbReference type="Rhea" id="RHEA:13065"/>
        <dbReference type="ChEBI" id="CHEBI:15377"/>
        <dbReference type="ChEBI" id="CHEBI:15378"/>
        <dbReference type="ChEBI" id="CHEBI:30616"/>
        <dbReference type="ChEBI" id="CHEBI:43474"/>
        <dbReference type="ChEBI" id="CHEBI:456216"/>
        <dbReference type="EC" id="5.6.2.3"/>
    </reaction>
</comment>
<evidence type="ECO:0000259" key="2">
    <source>
        <dbReference type="Pfam" id="PF05970"/>
    </source>
</evidence>